<accession>A0A1V0SHB4</accession>
<organism evidence="1">
    <name type="scientific">Hokovirus HKV1</name>
    <dbReference type="NCBI Taxonomy" id="1977638"/>
    <lineage>
        <taxon>Viruses</taxon>
        <taxon>Varidnaviria</taxon>
        <taxon>Bamfordvirae</taxon>
        <taxon>Nucleocytoviricota</taxon>
        <taxon>Megaviricetes</taxon>
        <taxon>Imitervirales</taxon>
        <taxon>Mimiviridae</taxon>
        <taxon>Klosneuvirinae</taxon>
        <taxon>Hokovirus</taxon>
    </lineage>
</organism>
<dbReference type="EMBL" id="KY684107">
    <property type="protein sequence ID" value="ARF11120.1"/>
    <property type="molecule type" value="Genomic_DNA"/>
</dbReference>
<proteinExistence type="predicted"/>
<reference evidence="1" key="1">
    <citation type="journal article" date="2017" name="Science">
        <title>Giant viruses with an expanded complement of translation system components.</title>
        <authorList>
            <person name="Schulz F."/>
            <person name="Yutin N."/>
            <person name="Ivanova N.N."/>
            <person name="Ortega D.R."/>
            <person name="Lee T.K."/>
            <person name="Vierheilig J."/>
            <person name="Daims H."/>
            <person name="Horn M."/>
            <person name="Wagner M."/>
            <person name="Jensen G.J."/>
            <person name="Kyrpides N.C."/>
            <person name="Koonin E.V."/>
            <person name="Woyke T."/>
        </authorList>
    </citation>
    <scope>NUCLEOTIDE SEQUENCE</scope>
    <source>
        <strain evidence="1">HKV1</strain>
    </source>
</reference>
<gene>
    <name evidence="1" type="ORF">Hokovirus_5_2</name>
</gene>
<sequence length="144" mass="17666">MYENYDNYIRCSKSKFTGILCLHHTTLFVFEVLDNYFNKKYIFYSNYSKRFYKTNEFIKLDYVVIDNYEFKLHIIGKLNTQDNIKYIFRFLDNYDLISRYMFKYFKPINEDKCGYIDLCFTSLTLKKPIEDLYNKVSYTKGIQK</sequence>
<name>A0A1V0SHB4_9VIRU</name>
<protein>
    <submittedName>
        <fullName evidence="1">Uncharacterized protein</fullName>
    </submittedName>
</protein>
<evidence type="ECO:0000313" key="1">
    <source>
        <dbReference type="EMBL" id="ARF11120.1"/>
    </source>
</evidence>